<evidence type="ECO:0000256" key="3">
    <source>
        <dbReference type="ARBA" id="ARBA00022490"/>
    </source>
</evidence>
<dbReference type="SUPFAM" id="SSF46767">
    <property type="entry name" value="Methylated DNA-protein cysteine methyltransferase, C-terminal domain"/>
    <property type="match status" value="1"/>
</dbReference>
<dbReference type="Gene3D" id="1.10.10.10">
    <property type="entry name" value="Winged helix-like DNA-binding domain superfamily/Winged helix DNA-binding domain"/>
    <property type="match status" value="1"/>
</dbReference>
<dbReference type="PROSITE" id="PS00374">
    <property type="entry name" value="MGMT"/>
    <property type="match status" value="1"/>
</dbReference>
<evidence type="ECO:0000313" key="12">
    <source>
        <dbReference type="EMBL" id="SDL43099.1"/>
    </source>
</evidence>
<dbReference type="InterPro" id="IPR001497">
    <property type="entry name" value="MethylDNA_cys_MeTrfase_AS"/>
</dbReference>
<evidence type="ECO:0000259" key="11">
    <source>
        <dbReference type="Pfam" id="PF02870"/>
    </source>
</evidence>
<reference evidence="12 13" key="1">
    <citation type="submission" date="2016-10" db="EMBL/GenBank/DDBJ databases">
        <authorList>
            <person name="de Groot N.N."/>
        </authorList>
    </citation>
    <scope>NUCLEOTIDE SEQUENCE [LARGE SCALE GENOMIC DNA]</scope>
    <source>
        <strain evidence="12 13">CGMCC 1.9159</strain>
    </source>
</reference>
<dbReference type="SUPFAM" id="SSF53155">
    <property type="entry name" value="Methylated DNA-protein cysteine methyltransferase domain"/>
    <property type="match status" value="1"/>
</dbReference>
<dbReference type="STRING" id="686624.SAMN04488242_1564"/>
<evidence type="ECO:0000256" key="6">
    <source>
        <dbReference type="ARBA" id="ARBA00022763"/>
    </source>
</evidence>
<dbReference type="PANTHER" id="PTHR10815">
    <property type="entry name" value="METHYLATED-DNA--PROTEIN-CYSTEINE METHYLTRANSFERASE"/>
    <property type="match status" value="1"/>
</dbReference>
<dbReference type="AlphaFoldDB" id="A0A1G9JZZ1"/>
<comment type="catalytic activity">
    <reaction evidence="1 9">
        <text>a 4-O-methyl-thymidine in DNA + L-cysteinyl-[protein] = a thymidine in DNA + S-methyl-L-cysteinyl-[protein]</text>
        <dbReference type="Rhea" id="RHEA:53428"/>
        <dbReference type="Rhea" id="RHEA-COMP:10131"/>
        <dbReference type="Rhea" id="RHEA-COMP:10132"/>
        <dbReference type="Rhea" id="RHEA-COMP:13555"/>
        <dbReference type="Rhea" id="RHEA-COMP:13556"/>
        <dbReference type="ChEBI" id="CHEBI:29950"/>
        <dbReference type="ChEBI" id="CHEBI:82612"/>
        <dbReference type="ChEBI" id="CHEBI:137386"/>
        <dbReference type="ChEBI" id="CHEBI:137387"/>
        <dbReference type="EC" id="2.1.1.63"/>
    </reaction>
</comment>
<dbReference type="InterPro" id="IPR023546">
    <property type="entry name" value="MGMT"/>
</dbReference>
<evidence type="ECO:0000259" key="10">
    <source>
        <dbReference type="Pfam" id="PF01035"/>
    </source>
</evidence>
<protein>
    <recommendedName>
        <fullName evidence="9">Methylated-DNA--protein-cysteine methyltransferase</fullName>
        <ecNumber evidence="9">2.1.1.63</ecNumber>
    </recommendedName>
    <alternativeName>
        <fullName evidence="9">6-O-methylguanine-DNA methyltransferase</fullName>
        <shortName evidence="9">MGMT</shortName>
    </alternativeName>
    <alternativeName>
        <fullName evidence="9">O-6-methylguanine-DNA-alkyltransferase</fullName>
    </alternativeName>
</protein>
<dbReference type="InterPro" id="IPR008332">
    <property type="entry name" value="MethylG_MeTrfase_N"/>
</dbReference>
<dbReference type="GO" id="GO:0005737">
    <property type="term" value="C:cytoplasm"/>
    <property type="evidence" value="ECO:0007669"/>
    <property type="project" value="UniProtKB-SubCell"/>
</dbReference>
<dbReference type="OrthoDB" id="9802228at2"/>
<dbReference type="InterPro" id="IPR036217">
    <property type="entry name" value="MethylDNA_cys_MeTrfase_DNAb"/>
</dbReference>
<feature type="domain" description="Methylated-DNA-[protein]-cysteine S-methyltransferase DNA binding" evidence="10">
    <location>
        <begin position="82"/>
        <end position="161"/>
    </location>
</feature>
<dbReference type="NCBIfam" id="TIGR00589">
    <property type="entry name" value="ogt"/>
    <property type="match status" value="1"/>
</dbReference>
<dbReference type="PANTHER" id="PTHR10815:SF5">
    <property type="entry name" value="METHYLATED-DNA--PROTEIN-CYSTEINE METHYLTRANSFERASE"/>
    <property type="match status" value="1"/>
</dbReference>
<evidence type="ECO:0000256" key="5">
    <source>
        <dbReference type="ARBA" id="ARBA00022679"/>
    </source>
</evidence>
<keyword evidence="3 9" id="KW-0963">Cytoplasm</keyword>
<feature type="domain" description="Methylguanine DNA methyltransferase ribonuclease-like" evidence="11">
    <location>
        <begin position="6"/>
        <end position="77"/>
    </location>
</feature>
<keyword evidence="13" id="KW-1185">Reference proteome</keyword>
<keyword evidence="5 9" id="KW-0808">Transferase</keyword>
<keyword evidence="4 9" id="KW-0489">Methyltransferase</keyword>
<dbReference type="Pfam" id="PF02870">
    <property type="entry name" value="Methyltransf_1N"/>
    <property type="match status" value="1"/>
</dbReference>
<dbReference type="EMBL" id="FNGP01000002">
    <property type="protein sequence ID" value="SDL43099.1"/>
    <property type="molecule type" value="Genomic_DNA"/>
</dbReference>
<evidence type="ECO:0000256" key="1">
    <source>
        <dbReference type="ARBA" id="ARBA00001286"/>
    </source>
</evidence>
<keyword evidence="7 9" id="KW-0234">DNA repair</keyword>
<comment type="miscellaneous">
    <text evidence="9">This enzyme catalyzes only one turnover and therefore is not strictly catalytic. According to one definition, an enzyme is a biocatalyst that acts repeatedly and over many reaction cycles.</text>
</comment>
<comment type="similarity">
    <text evidence="2 9">Belongs to the MGMT family.</text>
</comment>
<comment type="function">
    <text evidence="9">Involved in the cellular defense against the biological effects of O6-methylguanine (O6-MeG) and O4-methylthymine (O4-MeT) in DNA. Repairs the methylated nucleobase in DNA by stoichiometrically transferring the methyl group to a cysteine residue in the enzyme. This is a suicide reaction: the enzyme is irreversibly inactivated.</text>
</comment>
<keyword evidence="6 9" id="KW-0227">DNA damage</keyword>
<dbReference type="Gene3D" id="3.30.160.70">
    <property type="entry name" value="Methylated DNA-protein cysteine methyltransferase domain"/>
    <property type="match status" value="1"/>
</dbReference>
<evidence type="ECO:0000256" key="9">
    <source>
        <dbReference type="HAMAP-Rule" id="MF_00772"/>
    </source>
</evidence>
<dbReference type="GO" id="GO:0006307">
    <property type="term" value="P:DNA alkylation repair"/>
    <property type="evidence" value="ECO:0007669"/>
    <property type="project" value="UniProtKB-UniRule"/>
</dbReference>
<dbReference type="FunFam" id="1.10.10.10:FF:000214">
    <property type="entry name" value="Methylated-DNA--protein-cysteine methyltransferase"/>
    <property type="match status" value="1"/>
</dbReference>
<evidence type="ECO:0000313" key="13">
    <source>
        <dbReference type="Proteomes" id="UP000199475"/>
    </source>
</evidence>
<dbReference type="GO" id="GO:0003908">
    <property type="term" value="F:methylated-DNA-[protein]-cysteine S-methyltransferase activity"/>
    <property type="evidence" value="ECO:0007669"/>
    <property type="project" value="UniProtKB-UniRule"/>
</dbReference>
<evidence type="ECO:0000256" key="8">
    <source>
        <dbReference type="ARBA" id="ARBA00049348"/>
    </source>
</evidence>
<name>A0A1G9JZZ1_9ACTN</name>
<evidence type="ECO:0000256" key="7">
    <source>
        <dbReference type="ARBA" id="ARBA00023204"/>
    </source>
</evidence>
<proteinExistence type="inferred from homology"/>
<comment type="subcellular location">
    <subcellularLocation>
        <location evidence="9">Cytoplasm</location>
    </subcellularLocation>
</comment>
<dbReference type="RefSeq" id="WP_093250633.1">
    <property type="nucleotide sequence ID" value="NZ_FNGP01000002.1"/>
</dbReference>
<sequence length="168" mass="18114">MSVTRHASVDTVLGALTIVADAESVVGVYFPDHTHPPTPEAIGEVVNEGDDPLISRAARELREYLDGRRQSFDVPVSTDGDEFSESVWAYLRTVPFGETTTYGRIARELGNPGLAQRVGRAVGHNPVSILIPCHRVVGADGALTGYAGGLERKRALLDLEASEDSRLF</sequence>
<gene>
    <name evidence="12" type="ORF">SAMN04488242_1564</name>
</gene>
<evidence type="ECO:0000256" key="4">
    <source>
        <dbReference type="ARBA" id="ARBA00022603"/>
    </source>
</evidence>
<dbReference type="CDD" id="cd06445">
    <property type="entry name" value="ATase"/>
    <property type="match status" value="1"/>
</dbReference>
<dbReference type="InterPro" id="IPR036631">
    <property type="entry name" value="MGMT_N_sf"/>
</dbReference>
<comment type="catalytic activity">
    <reaction evidence="8 9">
        <text>a 6-O-methyl-2'-deoxyguanosine in DNA + L-cysteinyl-[protein] = S-methyl-L-cysteinyl-[protein] + a 2'-deoxyguanosine in DNA</text>
        <dbReference type="Rhea" id="RHEA:24000"/>
        <dbReference type="Rhea" id="RHEA-COMP:10131"/>
        <dbReference type="Rhea" id="RHEA-COMP:10132"/>
        <dbReference type="Rhea" id="RHEA-COMP:11367"/>
        <dbReference type="Rhea" id="RHEA-COMP:11368"/>
        <dbReference type="ChEBI" id="CHEBI:29950"/>
        <dbReference type="ChEBI" id="CHEBI:82612"/>
        <dbReference type="ChEBI" id="CHEBI:85445"/>
        <dbReference type="ChEBI" id="CHEBI:85448"/>
        <dbReference type="EC" id="2.1.1.63"/>
    </reaction>
</comment>
<dbReference type="Pfam" id="PF01035">
    <property type="entry name" value="DNA_binding_1"/>
    <property type="match status" value="1"/>
</dbReference>
<organism evidence="12 13">
    <name type="scientific">Tessaracoccus oleiagri</name>
    <dbReference type="NCBI Taxonomy" id="686624"/>
    <lineage>
        <taxon>Bacteria</taxon>
        <taxon>Bacillati</taxon>
        <taxon>Actinomycetota</taxon>
        <taxon>Actinomycetes</taxon>
        <taxon>Propionibacteriales</taxon>
        <taxon>Propionibacteriaceae</taxon>
        <taxon>Tessaracoccus</taxon>
    </lineage>
</organism>
<dbReference type="InterPro" id="IPR014048">
    <property type="entry name" value="MethylDNA_cys_MeTrfase_DNA-bd"/>
</dbReference>
<feature type="active site" description="Nucleophile; methyl group acceptor" evidence="9">
    <location>
        <position position="133"/>
    </location>
</feature>
<dbReference type="HAMAP" id="MF_00772">
    <property type="entry name" value="OGT"/>
    <property type="match status" value="1"/>
</dbReference>
<dbReference type="GO" id="GO:0032259">
    <property type="term" value="P:methylation"/>
    <property type="evidence" value="ECO:0007669"/>
    <property type="project" value="UniProtKB-KW"/>
</dbReference>
<accession>A0A1G9JZZ1</accession>
<dbReference type="InterPro" id="IPR036388">
    <property type="entry name" value="WH-like_DNA-bd_sf"/>
</dbReference>
<dbReference type="EC" id="2.1.1.63" evidence="9"/>
<evidence type="ECO:0000256" key="2">
    <source>
        <dbReference type="ARBA" id="ARBA00008711"/>
    </source>
</evidence>
<dbReference type="Proteomes" id="UP000199475">
    <property type="component" value="Unassembled WGS sequence"/>
</dbReference>